<dbReference type="PROSITE" id="PS00216">
    <property type="entry name" value="SUGAR_TRANSPORT_1"/>
    <property type="match status" value="2"/>
</dbReference>
<dbReference type="EMBL" id="JASJQH010007563">
    <property type="protein sequence ID" value="KAK9704363.1"/>
    <property type="molecule type" value="Genomic_DNA"/>
</dbReference>
<proteinExistence type="inferred from homology"/>
<keyword evidence="3 7" id="KW-0813">Transport</keyword>
<feature type="transmembrane region" description="Helical" evidence="8">
    <location>
        <begin position="372"/>
        <end position="392"/>
    </location>
</feature>
<comment type="similarity">
    <text evidence="2 7">Belongs to the major facilitator superfamily. Sugar transporter (TC 2.A.1.1) family.</text>
</comment>
<evidence type="ECO:0000256" key="2">
    <source>
        <dbReference type="ARBA" id="ARBA00010992"/>
    </source>
</evidence>
<evidence type="ECO:0000256" key="6">
    <source>
        <dbReference type="ARBA" id="ARBA00023136"/>
    </source>
</evidence>
<feature type="transmembrane region" description="Helical" evidence="8">
    <location>
        <begin position="168"/>
        <end position="188"/>
    </location>
</feature>
<comment type="caution">
    <text evidence="10">The sequence shown here is derived from an EMBL/GenBank/DDBJ whole genome shotgun (WGS) entry which is preliminary data.</text>
</comment>
<accession>A0ABR2VVU3</accession>
<comment type="subcellular location">
    <subcellularLocation>
        <location evidence="1">Membrane</location>
        <topology evidence="1">Multi-pass membrane protein</topology>
    </subcellularLocation>
</comment>
<dbReference type="Gene3D" id="1.20.1250.20">
    <property type="entry name" value="MFS general substrate transporter like domains"/>
    <property type="match status" value="1"/>
</dbReference>
<feature type="transmembrane region" description="Helical" evidence="8">
    <location>
        <begin position="79"/>
        <end position="97"/>
    </location>
</feature>
<dbReference type="PRINTS" id="PR00171">
    <property type="entry name" value="SUGRTRNSPORT"/>
</dbReference>
<evidence type="ECO:0000313" key="10">
    <source>
        <dbReference type="EMBL" id="KAK9704363.1"/>
    </source>
</evidence>
<feature type="transmembrane region" description="Helical" evidence="8">
    <location>
        <begin position="103"/>
        <end position="124"/>
    </location>
</feature>
<keyword evidence="6 8" id="KW-0472">Membrane</keyword>
<feature type="transmembrane region" description="Helical" evidence="8">
    <location>
        <begin position="293"/>
        <end position="316"/>
    </location>
</feature>
<name>A0ABR2VVU3_9FUNG</name>
<keyword evidence="4 8" id="KW-0812">Transmembrane</keyword>
<sequence length="495" mass="54625">MPVTNIYAIGAFAALGGILFGFDVGSNSGIIGMEQYLAYFDHPSSSLQGGINGSLSAGCFVGALASGYFAERFGRRNSIAFSALLFIVGSAVTCAAQDVPMLIVGRIFNGLCVGLTSMLVPLYQAEIAPKEIRGRLVSVQQWAITWGIFISFWIQFGTSHMEGNIAWRLPYGIQAIPAVILFFGMFFFPRSPRWLANKGRTEEALQTLALLHSKGDINHPYVQAEFEAINEAIRYDREVAGTTEWRDLFRGTIGHRVFLGVSLQMWQQLTGMNIIMFYVVYLAQQAGIKGQSASLLASGISYIVNVIFTIPAILFVDKWGRRPTLIVGSAFMTVCMVVVGSILAGVGDVVPKNIDTPGDGLKTIDMHENTSATYGIIAMVYIFVACFATTWGPTGWIYPAEIFPQRVRAKANSLSTASNWLFNYLLSQLVPIAMEHITYGLYFLFAAFNLLMTIHVWWQFPETKGKTLEDMEVIFAKGANPRKASEKLHEEKRAQ</sequence>
<gene>
    <name evidence="10" type="primary">HGT1</name>
    <name evidence="10" type="ORF">K7432_010229</name>
</gene>
<evidence type="ECO:0000256" key="3">
    <source>
        <dbReference type="ARBA" id="ARBA00022448"/>
    </source>
</evidence>
<dbReference type="NCBIfam" id="TIGR00879">
    <property type="entry name" value="SP"/>
    <property type="match status" value="1"/>
</dbReference>
<evidence type="ECO:0000259" key="9">
    <source>
        <dbReference type="PROSITE" id="PS50850"/>
    </source>
</evidence>
<dbReference type="InterPro" id="IPR050360">
    <property type="entry name" value="MFS_Sugar_Transporters"/>
</dbReference>
<feature type="transmembrane region" description="Helical" evidence="8">
    <location>
        <begin position="136"/>
        <end position="156"/>
    </location>
</feature>
<dbReference type="InterPro" id="IPR005829">
    <property type="entry name" value="Sugar_transporter_CS"/>
</dbReference>
<feature type="transmembrane region" description="Helical" evidence="8">
    <location>
        <begin position="6"/>
        <end position="25"/>
    </location>
</feature>
<dbReference type="PANTHER" id="PTHR48022">
    <property type="entry name" value="PLASTIDIC GLUCOSE TRANSPORTER 4"/>
    <property type="match status" value="1"/>
</dbReference>
<dbReference type="PROSITE" id="PS50850">
    <property type="entry name" value="MFS"/>
    <property type="match status" value="1"/>
</dbReference>
<feature type="transmembrane region" description="Helical" evidence="8">
    <location>
        <begin position="257"/>
        <end position="281"/>
    </location>
</feature>
<dbReference type="PROSITE" id="PS00217">
    <property type="entry name" value="SUGAR_TRANSPORT_2"/>
    <property type="match status" value="1"/>
</dbReference>
<dbReference type="CDD" id="cd17356">
    <property type="entry name" value="MFS_HXT"/>
    <property type="match status" value="1"/>
</dbReference>
<feature type="transmembrane region" description="Helical" evidence="8">
    <location>
        <begin position="325"/>
        <end position="346"/>
    </location>
</feature>
<keyword evidence="5 8" id="KW-1133">Transmembrane helix</keyword>
<dbReference type="Proteomes" id="UP001479436">
    <property type="component" value="Unassembled WGS sequence"/>
</dbReference>
<dbReference type="InterPro" id="IPR020846">
    <property type="entry name" value="MFS_dom"/>
</dbReference>
<organism evidence="10 11">
    <name type="scientific">Basidiobolus ranarum</name>
    <dbReference type="NCBI Taxonomy" id="34480"/>
    <lineage>
        <taxon>Eukaryota</taxon>
        <taxon>Fungi</taxon>
        <taxon>Fungi incertae sedis</taxon>
        <taxon>Zoopagomycota</taxon>
        <taxon>Entomophthoromycotina</taxon>
        <taxon>Basidiobolomycetes</taxon>
        <taxon>Basidiobolales</taxon>
        <taxon>Basidiobolaceae</taxon>
        <taxon>Basidiobolus</taxon>
    </lineage>
</organism>
<keyword evidence="11" id="KW-1185">Reference proteome</keyword>
<protein>
    <submittedName>
        <fullName evidence="10">High affinity glucose transporter</fullName>
    </submittedName>
</protein>
<evidence type="ECO:0000313" key="11">
    <source>
        <dbReference type="Proteomes" id="UP001479436"/>
    </source>
</evidence>
<evidence type="ECO:0000256" key="4">
    <source>
        <dbReference type="ARBA" id="ARBA00022692"/>
    </source>
</evidence>
<dbReference type="InterPro" id="IPR005828">
    <property type="entry name" value="MFS_sugar_transport-like"/>
</dbReference>
<evidence type="ECO:0000256" key="7">
    <source>
        <dbReference type="RuleBase" id="RU003346"/>
    </source>
</evidence>
<dbReference type="SUPFAM" id="SSF103473">
    <property type="entry name" value="MFS general substrate transporter"/>
    <property type="match status" value="1"/>
</dbReference>
<dbReference type="InterPro" id="IPR036259">
    <property type="entry name" value="MFS_trans_sf"/>
</dbReference>
<feature type="transmembrane region" description="Helical" evidence="8">
    <location>
        <begin position="439"/>
        <end position="458"/>
    </location>
</feature>
<dbReference type="Pfam" id="PF00083">
    <property type="entry name" value="Sugar_tr"/>
    <property type="match status" value="1"/>
</dbReference>
<dbReference type="PANTHER" id="PTHR48022:SF7">
    <property type="entry name" value="MAJOR FACILITATOR SUPERFAMILY (MFS) PROFILE DOMAIN-CONTAINING PROTEIN-RELATED"/>
    <property type="match status" value="1"/>
</dbReference>
<evidence type="ECO:0000256" key="8">
    <source>
        <dbReference type="SAM" id="Phobius"/>
    </source>
</evidence>
<evidence type="ECO:0000256" key="5">
    <source>
        <dbReference type="ARBA" id="ARBA00022989"/>
    </source>
</evidence>
<reference evidence="10 11" key="1">
    <citation type="submission" date="2023-04" db="EMBL/GenBank/DDBJ databases">
        <title>Genome of Basidiobolus ranarum AG-B5.</title>
        <authorList>
            <person name="Stajich J.E."/>
            <person name="Carter-House D."/>
            <person name="Gryganskyi A."/>
        </authorList>
    </citation>
    <scope>NUCLEOTIDE SEQUENCE [LARGE SCALE GENOMIC DNA]</scope>
    <source>
        <strain evidence="10 11">AG-B5</strain>
    </source>
</reference>
<keyword evidence="10" id="KW-0762">Sugar transport</keyword>
<feature type="domain" description="Major facilitator superfamily (MFS) profile" evidence="9">
    <location>
        <begin position="9"/>
        <end position="464"/>
    </location>
</feature>
<evidence type="ECO:0000256" key="1">
    <source>
        <dbReference type="ARBA" id="ARBA00004141"/>
    </source>
</evidence>
<dbReference type="InterPro" id="IPR003663">
    <property type="entry name" value="Sugar/inositol_transpt"/>
</dbReference>